<comment type="caution">
    <text evidence="2">The sequence shown here is derived from an EMBL/GenBank/DDBJ whole genome shotgun (WGS) entry which is preliminary data.</text>
</comment>
<sequence length="205" mass="23569">MVHSVAITLLRHGLTEANERKAYLGWTDSPLSEGGKADIQALAGCFDTYEHVISSDLPRCVTTAQLLFPNASIISDFAFREMNWGLWEGKTYEQLKEDSYYQAWLENPMKADVPNGESYPVFSERIREAWRNLNIEKAENIAIMTHGGVVRELLAHYAPEEKSFWDWQIPHAGGYKLFWNDKEAWRRGERCTSLRVVPIMEKQNG</sequence>
<gene>
    <name evidence="2" type="ORF">D1953_05995</name>
</gene>
<dbReference type="InterPro" id="IPR013078">
    <property type="entry name" value="His_Pase_superF_clade-1"/>
</dbReference>
<feature type="binding site" evidence="1">
    <location>
        <begin position="11"/>
        <end position="18"/>
    </location>
    <ligand>
        <name>substrate</name>
    </ligand>
</feature>
<evidence type="ECO:0000313" key="3">
    <source>
        <dbReference type="Proteomes" id="UP000266016"/>
    </source>
</evidence>
<keyword evidence="3" id="KW-1185">Reference proteome</keyword>
<dbReference type="Pfam" id="PF00300">
    <property type="entry name" value="His_Phos_1"/>
    <property type="match status" value="1"/>
</dbReference>
<dbReference type="Gene3D" id="3.40.50.1240">
    <property type="entry name" value="Phosphoglycerate mutase-like"/>
    <property type="match status" value="1"/>
</dbReference>
<dbReference type="GO" id="GO:0016791">
    <property type="term" value="F:phosphatase activity"/>
    <property type="evidence" value="ECO:0007669"/>
    <property type="project" value="TreeGrafter"/>
</dbReference>
<protein>
    <submittedName>
        <fullName evidence="2">Histidine phosphatase family protein</fullName>
    </submittedName>
</protein>
<dbReference type="InterPro" id="IPR050275">
    <property type="entry name" value="PGM_Phosphatase"/>
</dbReference>
<accession>A0A398BCV1</accession>
<reference evidence="2 3" key="1">
    <citation type="submission" date="2018-08" db="EMBL/GenBank/DDBJ databases">
        <title>Bacillus jemisoniae sp. nov., Bacillus chryseoplanitiae sp. nov., Bacillus resnikiae sp. nov., and Bacillus frankliniae sp. nov., isolated from Viking spacecraft and associated surfaces.</title>
        <authorList>
            <person name="Seuylemezian A."/>
            <person name="Vaishampayan P."/>
        </authorList>
    </citation>
    <scope>NUCLEOTIDE SEQUENCE [LARGE SCALE GENOMIC DNA]</scope>
    <source>
        <strain evidence="2 3">MA001</strain>
    </source>
</reference>
<evidence type="ECO:0000313" key="2">
    <source>
        <dbReference type="EMBL" id="RID87424.1"/>
    </source>
</evidence>
<feature type="binding site" evidence="1">
    <location>
        <position position="59"/>
    </location>
    <ligand>
        <name>substrate</name>
    </ligand>
</feature>
<name>A0A398BCV1_9BACI</name>
<dbReference type="InterPro" id="IPR029033">
    <property type="entry name" value="His_PPase_superfam"/>
</dbReference>
<dbReference type="CDD" id="cd07067">
    <property type="entry name" value="HP_PGM_like"/>
    <property type="match status" value="1"/>
</dbReference>
<dbReference type="Proteomes" id="UP000266016">
    <property type="component" value="Unassembled WGS sequence"/>
</dbReference>
<dbReference type="PANTHER" id="PTHR48100">
    <property type="entry name" value="BROAD-SPECIFICITY PHOSPHATASE YOR283W-RELATED"/>
    <property type="match status" value="1"/>
</dbReference>
<dbReference type="EMBL" id="QWVS01000012">
    <property type="protein sequence ID" value="RID87424.1"/>
    <property type="molecule type" value="Genomic_DNA"/>
</dbReference>
<dbReference type="AlphaFoldDB" id="A0A398BCV1"/>
<dbReference type="SMART" id="SM00855">
    <property type="entry name" value="PGAM"/>
    <property type="match status" value="1"/>
</dbReference>
<proteinExistence type="predicted"/>
<evidence type="ECO:0000256" key="1">
    <source>
        <dbReference type="PIRSR" id="PIRSR613078-2"/>
    </source>
</evidence>
<dbReference type="RefSeq" id="WP_119116260.1">
    <property type="nucleotide sequence ID" value="NZ_QWVS01000012.1"/>
</dbReference>
<organism evidence="2 3">
    <name type="scientific">Peribacillus asahii</name>
    <dbReference type="NCBI Taxonomy" id="228899"/>
    <lineage>
        <taxon>Bacteria</taxon>
        <taxon>Bacillati</taxon>
        <taxon>Bacillota</taxon>
        <taxon>Bacilli</taxon>
        <taxon>Bacillales</taxon>
        <taxon>Bacillaceae</taxon>
        <taxon>Peribacillus</taxon>
    </lineage>
</organism>
<dbReference type="PANTHER" id="PTHR48100:SF1">
    <property type="entry name" value="HISTIDINE PHOSPHATASE FAMILY PROTEIN-RELATED"/>
    <property type="match status" value="1"/>
</dbReference>
<dbReference type="GO" id="GO:0005737">
    <property type="term" value="C:cytoplasm"/>
    <property type="evidence" value="ECO:0007669"/>
    <property type="project" value="TreeGrafter"/>
</dbReference>
<dbReference type="SUPFAM" id="SSF53254">
    <property type="entry name" value="Phosphoglycerate mutase-like"/>
    <property type="match status" value="1"/>
</dbReference>